<dbReference type="EMBL" id="CAJHJT010000012">
    <property type="protein sequence ID" value="CAD6998986.1"/>
    <property type="molecule type" value="Genomic_DNA"/>
</dbReference>
<dbReference type="AlphaFoldDB" id="A0A811UM78"/>
<comment type="caution">
    <text evidence="1">The sequence shown here is derived from an EMBL/GenBank/DDBJ whole genome shotgun (WGS) entry which is preliminary data.</text>
</comment>
<organism evidence="1 2">
    <name type="scientific">Ceratitis capitata</name>
    <name type="common">Mediterranean fruit fly</name>
    <name type="synonym">Tephritis capitata</name>
    <dbReference type="NCBI Taxonomy" id="7213"/>
    <lineage>
        <taxon>Eukaryota</taxon>
        <taxon>Metazoa</taxon>
        <taxon>Ecdysozoa</taxon>
        <taxon>Arthropoda</taxon>
        <taxon>Hexapoda</taxon>
        <taxon>Insecta</taxon>
        <taxon>Pterygota</taxon>
        <taxon>Neoptera</taxon>
        <taxon>Endopterygota</taxon>
        <taxon>Diptera</taxon>
        <taxon>Brachycera</taxon>
        <taxon>Muscomorpha</taxon>
        <taxon>Tephritoidea</taxon>
        <taxon>Tephritidae</taxon>
        <taxon>Ceratitis</taxon>
        <taxon>Ceratitis</taxon>
    </lineage>
</organism>
<name>A0A811UM78_CERCA</name>
<gene>
    <name evidence="1" type="ORF">CCAP1982_LOCUS7533</name>
</gene>
<reference evidence="1" key="1">
    <citation type="submission" date="2020-11" db="EMBL/GenBank/DDBJ databases">
        <authorList>
            <person name="Whitehead M."/>
        </authorList>
    </citation>
    <scope>NUCLEOTIDE SEQUENCE</scope>
    <source>
        <strain evidence="1">EGII</strain>
    </source>
</reference>
<dbReference type="Proteomes" id="UP000606786">
    <property type="component" value="Unassembled WGS sequence"/>
</dbReference>
<accession>A0A811UM78</accession>
<evidence type="ECO:0000313" key="1">
    <source>
        <dbReference type="EMBL" id="CAD6998986.1"/>
    </source>
</evidence>
<feature type="non-terminal residue" evidence="1">
    <location>
        <position position="1"/>
    </location>
</feature>
<evidence type="ECO:0000313" key="2">
    <source>
        <dbReference type="Proteomes" id="UP000606786"/>
    </source>
</evidence>
<proteinExistence type="predicted"/>
<sequence length="67" mass="7232">SREQIKLNKSFSTRSCGNAVVGNVIACLLTAAAQIELDQQDVACNIARIFAVFSVRSATTQTRFAVQ</sequence>
<keyword evidence="2" id="KW-1185">Reference proteome</keyword>
<protein>
    <submittedName>
        <fullName evidence="1">(Mediterranean fruit fly) hypothetical protein</fullName>
    </submittedName>
</protein>